<accession>T0RUK2</accession>
<evidence type="ECO:0000256" key="2">
    <source>
        <dbReference type="SAM" id="MobiDB-lite"/>
    </source>
</evidence>
<protein>
    <submittedName>
        <fullName evidence="3">Uncharacterized protein</fullName>
    </submittedName>
</protein>
<name>T0RUK2_SAPDV</name>
<dbReference type="RefSeq" id="XP_008612334.1">
    <property type="nucleotide sequence ID" value="XM_008614112.1"/>
</dbReference>
<dbReference type="InParanoid" id="T0RUK2"/>
<keyword evidence="1" id="KW-0175">Coiled coil</keyword>
<reference evidence="3 4" key="1">
    <citation type="submission" date="2012-04" db="EMBL/GenBank/DDBJ databases">
        <title>The Genome Sequence of Saprolegnia declina VS20.</title>
        <authorList>
            <consortium name="The Broad Institute Genome Sequencing Platform"/>
            <person name="Russ C."/>
            <person name="Nusbaum C."/>
            <person name="Tyler B."/>
            <person name="van West P."/>
            <person name="Dieguez-Uribeondo J."/>
            <person name="de Bruijn I."/>
            <person name="Tripathy S."/>
            <person name="Jiang R."/>
            <person name="Young S.K."/>
            <person name="Zeng Q."/>
            <person name="Gargeya S."/>
            <person name="Fitzgerald M."/>
            <person name="Haas B."/>
            <person name="Abouelleil A."/>
            <person name="Alvarado L."/>
            <person name="Arachchi H.M."/>
            <person name="Berlin A."/>
            <person name="Chapman S.B."/>
            <person name="Goldberg J."/>
            <person name="Griggs A."/>
            <person name="Gujja S."/>
            <person name="Hansen M."/>
            <person name="Howarth C."/>
            <person name="Imamovic A."/>
            <person name="Larimer J."/>
            <person name="McCowen C."/>
            <person name="Montmayeur A."/>
            <person name="Murphy C."/>
            <person name="Neiman D."/>
            <person name="Pearson M."/>
            <person name="Priest M."/>
            <person name="Roberts A."/>
            <person name="Saif S."/>
            <person name="Shea T."/>
            <person name="Sisk P."/>
            <person name="Sykes S."/>
            <person name="Wortman J."/>
            <person name="Nusbaum C."/>
            <person name="Birren B."/>
        </authorList>
    </citation>
    <scope>NUCLEOTIDE SEQUENCE [LARGE SCALE GENOMIC DNA]</scope>
    <source>
        <strain evidence="3 4">VS20</strain>
    </source>
</reference>
<sequence>MRFMAPPNCPMCVYHKHEADQALADYEALKAHSESQLAQLHKVQQTLEGEMHAMHATIETLGATNLSLIERLAVRSEDLQPNKTRVQIPTPRRASPPRPPNAQIALLQAQVAQYKAEVHRLGALWTKATMEADKQATQFLLLKRSNDVAHKRLLSDQRGLMVRLDATTNELHLAREKVSALQAQVHALERALVQIYPIREL</sequence>
<dbReference type="EMBL" id="JH767156">
    <property type="protein sequence ID" value="EQC34022.1"/>
    <property type="molecule type" value="Genomic_DNA"/>
</dbReference>
<dbReference type="Proteomes" id="UP000030762">
    <property type="component" value="Unassembled WGS sequence"/>
</dbReference>
<dbReference type="OrthoDB" id="10343680at2759"/>
<gene>
    <name evidence="3" type="ORF">SDRG_08238</name>
</gene>
<evidence type="ECO:0000256" key="1">
    <source>
        <dbReference type="SAM" id="Coils"/>
    </source>
</evidence>
<dbReference type="VEuPathDB" id="FungiDB:SDRG_08238"/>
<feature type="coiled-coil region" evidence="1">
    <location>
        <begin position="164"/>
        <end position="191"/>
    </location>
</feature>
<dbReference type="AlphaFoldDB" id="T0RUK2"/>
<keyword evidence="4" id="KW-1185">Reference proteome</keyword>
<feature type="region of interest" description="Disordered" evidence="2">
    <location>
        <begin position="80"/>
        <end position="99"/>
    </location>
</feature>
<evidence type="ECO:0000313" key="4">
    <source>
        <dbReference type="Proteomes" id="UP000030762"/>
    </source>
</evidence>
<dbReference type="OMA" id="MHATIET"/>
<dbReference type="GeneID" id="19948965"/>
<proteinExistence type="predicted"/>
<organism evidence="3 4">
    <name type="scientific">Saprolegnia diclina (strain VS20)</name>
    <dbReference type="NCBI Taxonomy" id="1156394"/>
    <lineage>
        <taxon>Eukaryota</taxon>
        <taxon>Sar</taxon>
        <taxon>Stramenopiles</taxon>
        <taxon>Oomycota</taxon>
        <taxon>Saprolegniomycetes</taxon>
        <taxon>Saprolegniales</taxon>
        <taxon>Saprolegniaceae</taxon>
        <taxon>Saprolegnia</taxon>
    </lineage>
</organism>
<evidence type="ECO:0000313" key="3">
    <source>
        <dbReference type="EMBL" id="EQC34022.1"/>
    </source>
</evidence>